<evidence type="ECO:0000313" key="2">
    <source>
        <dbReference type="EMBL" id="NHE55942.1"/>
    </source>
</evidence>
<organism evidence="2 3">
    <name type="scientific">Cyclobacterium plantarum</name>
    <dbReference type="NCBI Taxonomy" id="2716263"/>
    <lineage>
        <taxon>Bacteria</taxon>
        <taxon>Pseudomonadati</taxon>
        <taxon>Bacteroidota</taxon>
        <taxon>Cytophagia</taxon>
        <taxon>Cytophagales</taxon>
        <taxon>Cyclobacteriaceae</taxon>
        <taxon>Cyclobacterium</taxon>
    </lineage>
</organism>
<comment type="caution">
    <text evidence="2">The sequence shown here is derived from an EMBL/GenBank/DDBJ whole genome shotgun (WGS) entry which is preliminary data.</text>
</comment>
<dbReference type="RefSeq" id="WP_166143283.1">
    <property type="nucleotide sequence ID" value="NZ_JAANYN010000001.1"/>
</dbReference>
<evidence type="ECO:0000259" key="1">
    <source>
        <dbReference type="PROSITE" id="PS51186"/>
    </source>
</evidence>
<name>A0ABX0H6U9_9BACT</name>
<dbReference type="Gene3D" id="3.40.630.30">
    <property type="match status" value="1"/>
</dbReference>
<keyword evidence="3" id="KW-1185">Reference proteome</keyword>
<dbReference type="PROSITE" id="PS51186">
    <property type="entry name" value="GNAT"/>
    <property type="match status" value="1"/>
</dbReference>
<sequence length="201" mass="23100">MKVNIKNIELKDIHLASELLTRNFISDRGVMILFKENNKNYTQKVNQWFKATLKMLIDNNQIIKCAFGGDELVGVSIVTHTSYKPSILSLLKWSYSVFMTCGLKTVRQSAKHDNFRKKLFTDNNQLILEFIAVNNEHRGKGIGKKLFENLDALANSKNASVWLETTNNNNIEIFNKMGFHLIDTKNESSVKYYIMTNEKSA</sequence>
<evidence type="ECO:0000313" key="3">
    <source>
        <dbReference type="Proteomes" id="UP000649799"/>
    </source>
</evidence>
<dbReference type="InterPro" id="IPR016181">
    <property type="entry name" value="Acyl_CoA_acyltransferase"/>
</dbReference>
<dbReference type="SUPFAM" id="SSF55729">
    <property type="entry name" value="Acyl-CoA N-acyltransferases (Nat)"/>
    <property type="match status" value="1"/>
</dbReference>
<feature type="domain" description="N-acetyltransferase" evidence="1">
    <location>
        <begin position="119"/>
        <end position="198"/>
    </location>
</feature>
<reference evidence="2 3" key="1">
    <citation type="submission" date="2020-03" db="EMBL/GenBank/DDBJ databases">
        <title>Cyclobacterium plantarum sp. nov., a marine bacterium isolated from a coastal-marine wetland.</title>
        <authorList>
            <person name="Sanchez-Porro C."/>
            <person name="Ventosa A."/>
            <person name="Amoozegar M."/>
        </authorList>
    </citation>
    <scope>NUCLEOTIDE SEQUENCE [LARGE SCALE GENOMIC DNA]</scope>
    <source>
        <strain evidence="2 3">GBPx2</strain>
    </source>
</reference>
<dbReference type="CDD" id="cd04301">
    <property type="entry name" value="NAT_SF"/>
    <property type="match status" value="1"/>
</dbReference>
<dbReference type="InterPro" id="IPR052523">
    <property type="entry name" value="Trichothecene_AcTrans"/>
</dbReference>
<gene>
    <name evidence="2" type="ORF">G9Q97_03830</name>
</gene>
<dbReference type="Proteomes" id="UP000649799">
    <property type="component" value="Unassembled WGS sequence"/>
</dbReference>
<protein>
    <submittedName>
        <fullName evidence="2">GNAT family N-acetyltransferase</fullName>
    </submittedName>
</protein>
<dbReference type="PANTHER" id="PTHR42791">
    <property type="entry name" value="GNAT FAMILY ACETYLTRANSFERASE"/>
    <property type="match status" value="1"/>
</dbReference>
<dbReference type="EMBL" id="JAANYN010000001">
    <property type="protein sequence ID" value="NHE55942.1"/>
    <property type="molecule type" value="Genomic_DNA"/>
</dbReference>
<dbReference type="Pfam" id="PF00583">
    <property type="entry name" value="Acetyltransf_1"/>
    <property type="match status" value="1"/>
</dbReference>
<dbReference type="InterPro" id="IPR000182">
    <property type="entry name" value="GNAT_dom"/>
</dbReference>
<dbReference type="PANTHER" id="PTHR42791:SF1">
    <property type="entry name" value="N-ACETYLTRANSFERASE DOMAIN-CONTAINING PROTEIN"/>
    <property type="match status" value="1"/>
</dbReference>
<accession>A0ABX0H6U9</accession>
<proteinExistence type="predicted"/>